<feature type="compositionally biased region" description="Basic and acidic residues" evidence="1">
    <location>
        <begin position="9"/>
        <end position="25"/>
    </location>
</feature>
<dbReference type="EMBL" id="BRXW01000190">
    <property type="protein sequence ID" value="GMI13347.1"/>
    <property type="molecule type" value="Genomic_DNA"/>
</dbReference>
<feature type="compositionally biased region" description="Low complexity" evidence="1">
    <location>
        <begin position="36"/>
        <end position="49"/>
    </location>
</feature>
<comment type="caution">
    <text evidence="2">The sequence shown here is derived from an EMBL/GenBank/DDBJ whole genome shotgun (WGS) entry which is preliminary data.</text>
</comment>
<organism evidence="2 3">
    <name type="scientific">Triparma laevis f. longispina</name>
    <dbReference type="NCBI Taxonomy" id="1714387"/>
    <lineage>
        <taxon>Eukaryota</taxon>
        <taxon>Sar</taxon>
        <taxon>Stramenopiles</taxon>
        <taxon>Ochrophyta</taxon>
        <taxon>Bolidophyceae</taxon>
        <taxon>Parmales</taxon>
        <taxon>Triparmaceae</taxon>
        <taxon>Triparma</taxon>
    </lineage>
</organism>
<dbReference type="InterPro" id="IPR053139">
    <property type="entry name" value="Surface_bspA-like"/>
</dbReference>
<gene>
    <name evidence="2" type="ORF">TrLO_g7947</name>
</gene>
<dbReference type="AlphaFoldDB" id="A0A9W7FJI0"/>
<feature type="compositionally biased region" description="Acidic residues" evidence="1">
    <location>
        <begin position="26"/>
        <end position="35"/>
    </location>
</feature>
<accession>A0A9W7FJI0</accession>
<dbReference type="InterPro" id="IPR032675">
    <property type="entry name" value="LRR_dom_sf"/>
</dbReference>
<feature type="region of interest" description="Disordered" evidence="1">
    <location>
        <begin position="1"/>
        <end position="49"/>
    </location>
</feature>
<evidence type="ECO:0000313" key="3">
    <source>
        <dbReference type="Proteomes" id="UP001165122"/>
    </source>
</evidence>
<name>A0A9W7FJI0_9STRA</name>
<protein>
    <submittedName>
        <fullName evidence="2">Uncharacterized protein</fullName>
    </submittedName>
</protein>
<keyword evidence="3" id="KW-1185">Reference proteome</keyword>
<dbReference type="InterPro" id="IPR026906">
    <property type="entry name" value="LRR_5"/>
</dbReference>
<sequence>MSKSVASESNDHNKSMETSKKRGSGDEGDEDEEGIIDLPPAASSTTLTTVPTVPATTDQFMFTPEFGRQFVDFVPGDTMMTLRLATKGWNAAADAFIDEGVETGQFLICDERSIDSVSSQRRKLVMRVIFHLNIVGVGERACWYAVNLVLVDIPEGVKSIDKCAFGYCRSLTTVSFLTTLTSIGEYSFSYCSSLDNVNLLHTNLQEIGPWAFGDCRELKSMTVPDSLQTIGHCVFFKCSKLVLSNIRTRDNSAVVAHLRKQSNP</sequence>
<dbReference type="Pfam" id="PF13306">
    <property type="entry name" value="LRR_5"/>
    <property type="match status" value="1"/>
</dbReference>
<dbReference type="Proteomes" id="UP001165122">
    <property type="component" value="Unassembled WGS sequence"/>
</dbReference>
<dbReference type="Gene3D" id="3.80.10.10">
    <property type="entry name" value="Ribonuclease Inhibitor"/>
    <property type="match status" value="1"/>
</dbReference>
<evidence type="ECO:0000313" key="2">
    <source>
        <dbReference type="EMBL" id="GMI13347.1"/>
    </source>
</evidence>
<dbReference type="PANTHER" id="PTHR45661:SF3">
    <property type="entry name" value="IG-LIKE DOMAIN-CONTAINING PROTEIN"/>
    <property type="match status" value="1"/>
</dbReference>
<reference evidence="3" key="1">
    <citation type="journal article" date="2023" name="Commun. Biol.">
        <title>Genome analysis of Parmales, the sister group of diatoms, reveals the evolutionary specialization of diatoms from phago-mixotrophs to photoautotrophs.</title>
        <authorList>
            <person name="Ban H."/>
            <person name="Sato S."/>
            <person name="Yoshikawa S."/>
            <person name="Yamada K."/>
            <person name="Nakamura Y."/>
            <person name="Ichinomiya M."/>
            <person name="Sato N."/>
            <person name="Blanc-Mathieu R."/>
            <person name="Endo H."/>
            <person name="Kuwata A."/>
            <person name="Ogata H."/>
        </authorList>
    </citation>
    <scope>NUCLEOTIDE SEQUENCE [LARGE SCALE GENOMIC DNA]</scope>
    <source>
        <strain evidence="3">NIES 3700</strain>
    </source>
</reference>
<evidence type="ECO:0000256" key="1">
    <source>
        <dbReference type="SAM" id="MobiDB-lite"/>
    </source>
</evidence>
<proteinExistence type="predicted"/>
<dbReference type="SUPFAM" id="SSF52058">
    <property type="entry name" value="L domain-like"/>
    <property type="match status" value="1"/>
</dbReference>
<dbReference type="PANTHER" id="PTHR45661">
    <property type="entry name" value="SURFACE ANTIGEN"/>
    <property type="match status" value="1"/>
</dbReference>